<dbReference type="NCBIfam" id="NF033545">
    <property type="entry name" value="transpos_IS630"/>
    <property type="match status" value="1"/>
</dbReference>
<keyword evidence="3" id="KW-1185">Reference proteome</keyword>
<evidence type="ECO:0000259" key="1">
    <source>
        <dbReference type="Pfam" id="PF13358"/>
    </source>
</evidence>
<dbReference type="EMBL" id="CP029145">
    <property type="protein sequence ID" value="AWM32543.1"/>
    <property type="molecule type" value="Genomic_DNA"/>
</dbReference>
<proteinExistence type="predicted"/>
<dbReference type="OrthoDB" id="165456at2"/>
<dbReference type="AlphaFoldDB" id="A0A2Z3GG45"/>
<protein>
    <submittedName>
        <fullName evidence="2">IS630 family transposase</fullName>
    </submittedName>
</protein>
<dbReference type="InterPro" id="IPR038717">
    <property type="entry name" value="Tc1-like_DDE_dom"/>
</dbReference>
<evidence type="ECO:0000313" key="2">
    <source>
        <dbReference type="EMBL" id="AWM32543.1"/>
    </source>
</evidence>
<reference evidence="3" key="1">
    <citation type="submission" date="2018-04" db="EMBL/GenBank/DDBJ databases">
        <title>Complete genome of Antarctic heterotrophic bacterium Hymenobacter nivis.</title>
        <authorList>
            <person name="Terashima M."/>
        </authorList>
    </citation>
    <scope>NUCLEOTIDE SEQUENCE [LARGE SCALE GENOMIC DNA]</scope>
    <source>
        <strain evidence="3">NBRC 111535</strain>
    </source>
</reference>
<accession>A0A2Z3GG45</accession>
<name>A0A2Z3GG45_9BACT</name>
<dbReference type="KEGG" id="hnv:DDQ68_06930"/>
<organism evidence="2 3">
    <name type="scientific">Hymenobacter nivis</name>
    <dbReference type="NCBI Taxonomy" id="1850093"/>
    <lineage>
        <taxon>Bacteria</taxon>
        <taxon>Pseudomonadati</taxon>
        <taxon>Bacteroidota</taxon>
        <taxon>Cytophagia</taxon>
        <taxon>Cytophagales</taxon>
        <taxon>Hymenobacteraceae</taxon>
        <taxon>Hymenobacter</taxon>
    </lineage>
</organism>
<dbReference type="Proteomes" id="UP000245999">
    <property type="component" value="Chromosome"/>
</dbReference>
<dbReference type="Pfam" id="PF13358">
    <property type="entry name" value="DDE_3"/>
    <property type="match status" value="1"/>
</dbReference>
<evidence type="ECO:0000313" key="3">
    <source>
        <dbReference type="Proteomes" id="UP000245999"/>
    </source>
</evidence>
<dbReference type="RefSeq" id="WP_109655646.1">
    <property type="nucleotide sequence ID" value="NZ_CP029145.1"/>
</dbReference>
<gene>
    <name evidence="2" type="ORF">DDQ68_06930</name>
</gene>
<dbReference type="InterPro" id="IPR047655">
    <property type="entry name" value="Transpos_IS630-like"/>
</dbReference>
<feature type="domain" description="Tc1-like transposase DDE" evidence="1">
    <location>
        <begin position="33"/>
        <end position="182"/>
    </location>
</feature>
<sequence>MWCIGTITGEYLANLEDVLDVYSAPAAAGVVRLCFDERPCQLLDHVLTPLPPKPNATQKEHQEYVRKGVCNVLLAYNIDTGQRHLQVTTTKNKGDYARFMDWLVQTHYPEAAKIQLVQDNYSTHTYGALYEHLPLETARYLRHTLEFHYTPKHGSWLNMAEIEFAALSRQCLAQRIATQQRLEQEALAWQAKRNAAATKVNWSFTTKKARDKLKNRYAELTKKTDETKLSDH</sequence>